<dbReference type="SUPFAM" id="SSF53756">
    <property type="entry name" value="UDP-Glycosyltransferase/glycogen phosphorylase"/>
    <property type="match status" value="1"/>
</dbReference>
<dbReference type="PANTHER" id="PTHR45947:SF15">
    <property type="entry name" value="TEICHURONIC ACID BIOSYNTHESIS GLYCOSYLTRANSFERASE TUAC-RELATED"/>
    <property type="match status" value="1"/>
</dbReference>
<evidence type="ECO:0000313" key="3">
    <source>
        <dbReference type="Proteomes" id="UP000237718"/>
    </source>
</evidence>
<dbReference type="OrthoDB" id="9790710at2"/>
<dbReference type="Proteomes" id="UP000237718">
    <property type="component" value="Unassembled WGS sequence"/>
</dbReference>
<sequence length="404" mass="43867">MKIAYVLNTYPQPSQSFIRREIQALERRGVEVLRLPMRPSDQGLVDPGDQEERKRCQYVLASGAARLLLALLACVACAPRRSGRALRLALQMGAANGARLRHLIYLVEAAYVARLTRRTHCDHLHAHFGTNATTVALLAAQLGGVGYSFTTHGPEEFDAPHSLSLGGKVDRARFAVAISSFGRSQLSRWASFGAWDRIKVVHCGIEPERFPEPKPMPKGHLRLVAIGRFVEQKGQMVLIRALADAVRDVPGIHLTLVGDGEMRADLEAAITDLGLAQHVTLTGWLSEAGVRDELAGAHALVMPSFAEGLPMVVMEAMAAGRPVLATYVAGTPELVLQGETGWMVPAGASHALADAMVRLASVPHDKLTDMGKIARERVFDRHDIDCEAEKLAEHFAQAIKGQVT</sequence>
<feature type="domain" description="Glycosyltransferase subfamily 4-like N-terminal" evidence="1">
    <location>
        <begin position="98"/>
        <end position="209"/>
    </location>
</feature>
<dbReference type="RefSeq" id="WP_106162315.1">
    <property type="nucleotide sequence ID" value="NZ_PVUF01000001.1"/>
</dbReference>
<dbReference type="Gene3D" id="3.40.50.2000">
    <property type="entry name" value="Glycogen Phosphorylase B"/>
    <property type="match status" value="2"/>
</dbReference>
<comment type="caution">
    <text evidence="2">The sequence shown here is derived from an EMBL/GenBank/DDBJ whole genome shotgun (WGS) entry which is preliminary data.</text>
</comment>
<protein>
    <submittedName>
        <fullName evidence="2">Glycosyltransferase involved in cell wall biosynthesis</fullName>
    </submittedName>
</protein>
<reference evidence="2 3" key="1">
    <citation type="submission" date="2018-03" db="EMBL/GenBank/DDBJ databases">
        <title>Genomic Encyclopedia of Archaeal and Bacterial Type Strains, Phase II (KMG-II): from individual species to whole genera.</title>
        <authorList>
            <person name="Goeker M."/>
        </authorList>
    </citation>
    <scope>NUCLEOTIDE SEQUENCE [LARGE SCALE GENOMIC DNA]</scope>
    <source>
        <strain evidence="2 3">DSM 25328</strain>
    </source>
</reference>
<evidence type="ECO:0000313" key="2">
    <source>
        <dbReference type="EMBL" id="PRZ50262.1"/>
    </source>
</evidence>
<accession>A0A2T1ANW8</accession>
<dbReference type="EMBL" id="PVUF01000001">
    <property type="protein sequence ID" value="PRZ50262.1"/>
    <property type="molecule type" value="Genomic_DNA"/>
</dbReference>
<dbReference type="GO" id="GO:0016757">
    <property type="term" value="F:glycosyltransferase activity"/>
    <property type="evidence" value="ECO:0007669"/>
    <property type="project" value="UniProtKB-ARBA"/>
</dbReference>
<dbReference type="InterPro" id="IPR028098">
    <property type="entry name" value="Glyco_trans_4-like_N"/>
</dbReference>
<dbReference type="PANTHER" id="PTHR45947">
    <property type="entry name" value="SULFOQUINOVOSYL TRANSFERASE SQD2"/>
    <property type="match status" value="1"/>
</dbReference>
<gene>
    <name evidence="2" type="ORF">CLV89_101480</name>
</gene>
<dbReference type="Pfam" id="PF13692">
    <property type="entry name" value="Glyco_trans_1_4"/>
    <property type="match status" value="1"/>
</dbReference>
<dbReference type="CDD" id="cd03801">
    <property type="entry name" value="GT4_PimA-like"/>
    <property type="match status" value="1"/>
</dbReference>
<dbReference type="AlphaFoldDB" id="A0A2T1ANW8"/>
<name>A0A2T1ANW8_TRISK</name>
<evidence type="ECO:0000259" key="1">
    <source>
        <dbReference type="Pfam" id="PF13439"/>
    </source>
</evidence>
<dbReference type="InterPro" id="IPR050194">
    <property type="entry name" value="Glycosyltransferase_grp1"/>
</dbReference>
<proteinExistence type="predicted"/>
<dbReference type="Pfam" id="PF13439">
    <property type="entry name" value="Glyco_transf_4"/>
    <property type="match status" value="1"/>
</dbReference>
<organism evidence="2 3">
    <name type="scientific">Tritonibacter scottomollicae</name>
    <name type="common">Epibacterium scottomollicae</name>
    <dbReference type="NCBI Taxonomy" id="483013"/>
    <lineage>
        <taxon>Bacteria</taxon>
        <taxon>Pseudomonadati</taxon>
        <taxon>Pseudomonadota</taxon>
        <taxon>Alphaproteobacteria</taxon>
        <taxon>Rhodobacterales</taxon>
        <taxon>Paracoccaceae</taxon>
        <taxon>Tritonibacter</taxon>
    </lineage>
</organism>
<keyword evidence="2" id="KW-0808">Transferase</keyword>